<feature type="transmembrane region" description="Helical" evidence="5">
    <location>
        <begin position="100"/>
        <end position="125"/>
    </location>
</feature>
<dbReference type="Proteomes" id="UP000291758">
    <property type="component" value="Chromosome"/>
</dbReference>
<name>A0A4P6EMB2_9MICO</name>
<evidence type="ECO:0000256" key="2">
    <source>
        <dbReference type="ARBA" id="ARBA00022692"/>
    </source>
</evidence>
<evidence type="ECO:0000313" key="8">
    <source>
        <dbReference type="Proteomes" id="UP000291758"/>
    </source>
</evidence>
<feature type="transmembrane region" description="Helical" evidence="5">
    <location>
        <begin position="137"/>
        <end position="156"/>
    </location>
</feature>
<proteinExistence type="predicted"/>
<organism evidence="7 8">
    <name type="scientific">Xylanimonas allomyrinae</name>
    <dbReference type="NCBI Taxonomy" id="2509459"/>
    <lineage>
        <taxon>Bacteria</taxon>
        <taxon>Bacillati</taxon>
        <taxon>Actinomycetota</taxon>
        <taxon>Actinomycetes</taxon>
        <taxon>Micrococcales</taxon>
        <taxon>Promicromonosporaceae</taxon>
        <taxon>Xylanimonas</taxon>
    </lineage>
</organism>
<feature type="transmembrane region" description="Helical" evidence="5">
    <location>
        <begin position="225"/>
        <end position="248"/>
    </location>
</feature>
<evidence type="ECO:0000256" key="1">
    <source>
        <dbReference type="ARBA" id="ARBA00004141"/>
    </source>
</evidence>
<protein>
    <submittedName>
        <fullName evidence="7">ABC transporter permease</fullName>
    </submittedName>
</protein>
<feature type="transmembrane region" description="Helical" evidence="5">
    <location>
        <begin position="163"/>
        <end position="183"/>
    </location>
</feature>
<dbReference type="PANTHER" id="PTHR43229:SF3">
    <property type="entry name" value="ABC-TYPE MULTIDRUG TRANSPORT SYSTEM, PERMEASE COMPONENT"/>
    <property type="match status" value="1"/>
</dbReference>
<dbReference type="Pfam" id="PF12698">
    <property type="entry name" value="ABC2_membrane_3"/>
    <property type="match status" value="1"/>
</dbReference>
<dbReference type="KEGG" id="xyl:ET495_06015"/>
<evidence type="ECO:0000313" key="7">
    <source>
        <dbReference type="EMBL" id="QAY62873.1"/>
    </source>
</evidence>
<sequence>MIARTPGRMFGPVLRWQLLRMRRWIVTLVAFQLVVGIGVAFGLGNLLVADDVAGRQYLVSGVATTVLLATGLVLVPSLVFRARENGALEYLLLQQFPRPYLLLADLLIWTFVATPGAVASVVLAAWHFDVELSPSPLVIVAGVATIMVAVCSGYLLGLLAPSLAITNVVANACLLFTLLYTPISFPSGNLEPWLVSAQKWLPSWYAADLLRRYYGLDSLADFEPMVSWLILGGWALALGTLATLLLTFPSRRITSVA</sequence>
<reference evidence="7 8" key="1">
    <citation type="submission" date="2019-01" db="EMBL/GenBank/DDBJ databases">
        <title>Genome sequencing of strain 2JSPR-7.</title>
        <authorList>
            <person name="Heo J."/>
            <person name="Kim S.-J."/>
            <person name="Kim J.-S."/>
            <person name="Hong S.-B."/>
            <person name="Kwon S.-W."/>
        </authorList>
    </citation>
    <scope>NUCLEOTIDE SEQUENCE [LARGE SCALE GENOMIC DNA]</scope>
    <source>
        <strain evidence="7 8">2JSPR-7</strain>
    </source>
</reference>
<evidence type="ECO:0000256" key="3">
    <source>
        <dbReference type="ARBA" id="ARBA00022989"/>
    </source>
</evidence>
<dbReference type="RefSeq" id="WP_129203430.1">
    <property type="nucleotide sequence ID" value="NZ_CP035495.1"/>
</dbReference>
<keyword evidence="2 5" id="KW-0812">Transmembrane</keyword>
<dbReference type="EMBL" id="CP035495">
    <property type="protein sequence ID" value="QAY62873.1"/>
    <property type="molecule type" value="Genomic_DNA"/>
</dbReference>
<dbReference type="GO" id="GO:0016020">
    <property type="term" value="C:membrane"/>
    <property type="evidence" value="ECO:0007669"/>
    <property type="project" value="UniProtKB-SubCell"/>
</dbReference>
<dbReference type="AlphaFoldDB" id="A0A4P6EMB2"/>
<dbReference type="GO" id="GO:0140359">
    <property type="term" value="F:ABC-type transporter activity"/>
    <property type="evidence" value="ECO:0007669"/>
    <property type="project" value="InterPro"/>
</dbReference>
<evidence type="ECO:0000259" key="6">
    <source>
        <dbReference type="Pfam" id="PF12698"/>
    </source>
</evidence>
<dbReference type="OrthoDB" id="9788252at2"/>
<keyword evidence="3 5" id="KW-1133">Transmembrane helix</keyword>
<dbReference type="InterPro" id="IPR051784">
    <property type="entry name" value="Nod_factor_ABC_transporter"/>
</dbReference>
<evidence type="ECO:0000256" key="4">
    <source>
        <dbReference type="ARBA" id="ARBA00023136"/>
    </source>
</evidence>
<accession>A0A4P6EMB2</accession>
<feature type="transmembrane region" description="Helical" evidence="5">
    <location>
        <begin position="24"/>
        <end position="44"/>
    </location>
</feature>
<feature type="domain" description="ABC-2 type transporter transmembrane" evidence="6">
    <location>
        <begin position="56"/>
        <end position="243"/>
    </location>
</feature>
<evidence type="ECO:0000256" key="5">
    <source>
        <dbReference type="SAM" id="Phobius"/>
    </source>
</evidence>
<dbReference type="InterPro" id="IPR013525">
    <property type="entry name" value="ABC2_TM"/>
</dbReference>
<keyword evidence="4 5" id="KW-0472">Membrane</keyword>
<comment type="subcellular location">
    <subcellularLocation>
        <location evidence="1">Membrane</location>
        <topology evidence="1">Multi-pass membrane protein</topology>
    </subcellularLocation>
</comment>
<gene>
    <name evidence="7" type="ORF">ET495_06015</name>
</gene>
<dbReference type="PANTHER" id="PTHR43229">
    <property type="entry name" value="NODULATION PROTEIN J"/>
    <property type="match status" value="1"/>
</dbReference>
<feature type="transmembrane region" description="Helical" evidence="5">
    <location>
        <begin position="56"/>
        <end position="80"/>
    </location>
</feature>
<keyword evidence="8" id="KW-1185">Reference proteome</keyword>